<feature type="region of interest" description="Disordered" evidence="1">
    <location>
        <begin position="430"/>
        <end position="508"/>
    </location>
</feature>
<evidence type="ECO:0000313" key="3">
    <source>
        <dbReference type="EMBL" id="GIJ22877.1"/>
    </source>
</evidence>
<dbReference type="Proteomes" id="UP000643165">
    <property type="component" value="Unassembled WGS sequence"/>
</dbReference>
<feature type="domain" description="Transposase DDE" evidence="2">
    <location>
        <begin position="8"/>
        <end position="437"/>
    </location>
</feature>
<keyword evidence="4" id="KW-1185">Reference proteome</keyword>
<reference evidence="3 4" key="1">
    <citation type="submission" date="2021-01" db="EMBL/GenBank/DDBJ databases">
        <title>Whole genome shotgun sequence of Verrucosispora lutea NBRC 106530.</title>
        <authorList>
            <person name="Komaki H."/>
            <person name="Tamura T."/>
        </authorList>
    </citation>
    <scope>NUCLEOTIDE SEQUENCE [LARGE SCALE GENOMIC DNA]</scope>
    <source>
        <strain evidence="3 4">NBRC 106530</strain>
    </source>
</reference>
<gene>
    <name evidence="3" type="ORF">Vlu01_35010</name>
</gene>
<dbReference type="NCBIfam" id="NF033539">
    <property type="entry name" value="transpos_IS1380"/>
    <property type="match status" value="1"/>
</dbReference>
<sequence>MQLTAWSRDLRVTAGGSGVVSHVGAALLRLLADRAGLTVALSAGLARAGRWPVHDRGRVLVDLAVMIADGGEAIADIDVLRHQREVFGPVASDTTVWRALDEIGVVQLRRIAEARAKVRAGMWQLFGGPPAARAAGRGVGAGVVVLDVDSTIVIAHSDKEGAAATYKHSFGFHPILVTCDNTGELLAITLWPGNAGANTAADHLDVLAQAVAQVPAPHRPHLLIRGDSAAATHAVLDWLTEQDSKRGRRVEYSLGWSIGETERAAITGLPASAWSPAIDADGGVREGAAVAELTGLLHLPGWPAGMRVIVRRERPHPGAQLTLFEERDGWRYTAFVTNTTTGALQWLEARHRAHARVEDRIRCAKDTGLRRLPSREFAINAAWCTAAAMAVDLIAWLQLIGLDGDLAKAEPKRLRYRILHTAARLVRGQRRRWLRIPPPGPGPNTSPPRSTGSRPSPPPADQLSRCPNNRRTPRRPRPPPRQTARHHARNQQHIDQQRTDLPGGKSRRQARIIEARCASGGRKGLDRRGLEDVQVRVTDRSGGAGRIIMWMVLVVRWPD</sequence>
<feature type="compositionally biased region" description="Pro residues" evidence="1">
    <location>
        <begin position="436"/>
        <end position="446"/>
    </location>
</feature>
<protein>
    <submittedName>
        <fullName evidence="3">IS1380 family transposase</fullName>
    </submittedName>
</protein>
<feature type="compositionally biased region" description="Basic residues" evidence="1">
    <location>
        <begin position="471"/>
        <end position="490"/>
    </location>
</feature>
<organism evidence="3 4">
    <name type="scientific">Micromonospora lutea</name>
    <dbReference type="NCBI Taxonomy" id="419825"/>
    <lineage>
        <taxon>Bacteria</taxon>
        <taxon>Bacillati</taxon>
        <taxon>Actinomycetota</taxon>
        <taxon>Actinomycetes</taxon>
        <taxon>Micromonosporales</taxon>
        <taxon>Micromonosporaceae</taxon>
        <taxon>Micromonospora</taxon>
    </lineage>
</organism>
<evidence type="ECO:0000256" key="1">
    <source>
        <dbReference type="SAM" id="MobiDB-lite"/>
    </source>
</evidence>
<accession>A0ABQ4IYE5</accession>
<proteinExistence type="predicted"/>
<dbReference type="InterPro" id="IPR025668">
    <property type="entry name" value="Tnp_DDE_dom"/>
</dbReference>
<evidence type="ECO:0000313" key="4">
    <source>
        <dbReference type="Proteomes" id="UP000643165"/>
    </source>
</evidence>
<comment type="caution">
    <text evidence="3">The sequence shown here is derived from an EMBL/GenBank/DDBJ whole genome shotgun (WGS) entry which is preliminary data.</text>
</comment>
<name>A0ABQ4IYE5_9ACTN</name>
<dbReference type="EMBL" id="BOPB01000018">
    <property type="protein sequence ID" value="GIJ22877.1"/>
    <property type="molecule type" value="Genomic_DNA"/>
</dbReference>
<evidence type="ECO:0000259" key="2">
    <source>
        <dbReference type="Pfam" id="PF13701"/>
    </source>
</evidence>
<dbReference type="InterPro" id="IPR047960">
    <property type="entry name" value="Transpos_IS1380"/>
</dbReference>
<dbReference type="Pfam" id="PF13701">
    <property type="entry name" value="DDE_Tnp_1_4"/>
    <property type="match status" value="1"/>
</dbReference>